<dbReference type="EMBL" id="GHWJ01010250">
    <property type="protein sequence ID" value="NOV42987.1"/>
    <property type="molecule type" value="Transcribed_RNA"/>
</dbReference>
<dbReference type="PROSITE" id="PS51257">
    <property type="entry name" value="PROKAR_LIPOPROTEIN"/>
    <property type="match status" value="1"/>
</dbReference>
<organism evidence="1">
    <name type="scientific">Rhipicephalus microplus</name>
    <name type="common">Cattle tick</name>
    <name type="synonym">Boophilus microplus</name>
    <dbReference type="NCBI Taxonomy" id="6941"/>
    <lineage>
        <taxon>Eukaryota</taxon>
        <taxon>Metazoa</taxon>
        <taxon>Ecdysozoa</taxon>
        <taxon>Arthropoda</taxon>
        <taxon>Chelicerata</taxon>
        <taxon>Arachnida</taxon>
        <taxon>Acari</taxon>
        <taxon>Parasitiformes</taxon>
        <taxon>Ixodida</taxon>
        <taxon>Ixodoidea</taxon>
        <taxon>Ixodidae</taxon>
        <taxon>Rhipicephalinae</taxon>
        <taxon>Rhipicephalus</taxon>
        <taxon>Boophilus</taxon>
    </lineage>
</organism>
<accession>A0A6M2DDF2</accession>
<evidence type="ECO:0000313" key="1">
    <source>
        <dbReference type="EMBL" id="NOV42987.1"/>
    </source>
</evidence>
<dbReference type="AlphaFoldDB" id="A0A6M2DDF2"/>
<reference evidence="1" key="1">
    <citation type="submission" date="2019-09" db="EMBL/GenBank/DDBJ databases">
        <title>Organ-specific transcriptomic study of the physiology of the cattle tick, Rhipicephalus microplus.</title>
        <authorList>
            <person name="Tirloni L."/>
            <person name="Braz G."/>
            <person name="Gandara A.C.P."/>
            <person name="Sabadin G.A."/>
            <person name="da Silva R.M."/>
            <person name="Guizzo M.G."/>
            <person name="Machado J.A."/>
            <person name="Costa E.P."/>
            <person name="Gomes H.F."/>
            <person name="Moraes J."/>
            <person name="Mota M.B.S."/>
            <person name="Mesquita R.D."/>
            <person name="Alvarenga P.H."/>
            <person name="Alves F."/>
            <person name="Seixas A."/>
            <person name="da Fonseca R.N."/>
            <person name="Fogaca A."/>
            <person name="Logullo C."/>
            <person name="Tanaka A."/>
            <person name="Daffre S."/>
            <person name="Termignoni C."/>
            <person name="Vaz I.S.Jr."/>
            <person name="Oliveira P.L."/>
            <person name="Ribeiro J.M."/>
        </authorList>
    </citation>
    <scope>NUCLEOTIDE SEQUENCE</scope>
    <source>
        <strain evidence="1">Porto Alegre</strain>
    </source>
</reference>
<name>A0A6M2DDF2_RHIMP</name>
<sequence>MDVHRWEFLASFTLTSVFSFGTSASCCAYVACRLSGLMLSLARTGIKRMVTSASCCTYVACRLRGLMLSLARTGIKRMVNTFVFRQDSMVHLL</sequence>
<proteinExistence type="predicted"/>
<protein>
    <submittedName>
        <fullName evidence="1">Uncharacterized protein</fullName>
    </submittedName>
</protein>